<feature type="compositionally biased region" description="Polar residues" evidence="1">
    <location>
        <begin position="341"/>
        <end position="351"/>
    </location>
</feature>
<dbReference type="AlphaFoldDB" id="V3Z9N0"/>
<dbReference type="RefSeq" id="XP_009061673.1">
    <property type="nucleotide sequence ID" value="XM_009063425.1"/>
</dbReference>
<dbReference type="PANTHER" id="PTHR34239:SF2">
    <property type="entry name" value="TRANSPOSABLE ELEMENT P TRANSPOSASE_THAP9 CONSERVED DOMAIN-CONTAINING PROTEIN"/>
    <property type="match status" value="1"/>
</dbReference>
<proteinExistence type="predicted"/>
<feature type="region of interest" description="Disordered" evidence="1">
    <location>
        <begin position="1"/>
        <end position="40"/>
    </location>
</feature>
<dbReference type="CTD" id="20243485"/>
<dbReference type="EMBL" id="KB202862">
    <property type="protein sequence ID" value="ESO87638.1"/>
    <property type="molecule type" value="Genomic_DNA"/>
</dbReference>
<dbReference type="Proteomes" id="UP000030746">
    <property type="component" value="Unassembled WGS sequence"/>
</dbReference>
<keyword evidence="3" id="KW-1185">Reference proteome</keyword>
<dbReference type="PANTHER" id="PTHR34239">
    <property type="entry name" value="APPLE DOMAIN-CONTAINING PROTEIN"/>
    <property type="match status" value="1"/>
</dbReference>
<dbReference type="OrthoDB" id="6159952at2759"/>
<dbReference type="GeneID" id="20243485"/>
<dbReference type="OMA" id="ENCANAK"/>
<accession>V3Z9N0</accession>
<evidence type="ECO:0000313" key="3">
    <source>
        <dbReference type="Proteomes" id="UP000030746"/>
    </source>
</evidence>
<protein>
    <submittedName>
        <fullName evidence="2">Uncharacterized protein</fullName>
    </submittedName>
</protein>
<gene>
    <name evidence="2" type="ORF">LOTGIDRAFT_175940</name>
</gene>
<dbReference type="HOGENOM" id="CLU_776813_0_0_1"/>
<evidence type="ECO:0000313" key="2">
    <source>
        <dbReference type="EMBL" id="ESO87638.1"/>
    </source>
</evidence>
<evidence type="ECO:0000256" key="1">
    <source>
        <dbReference type="SAM" id="MobiDB-lite"/>
    </source>
</evidence>
<organism evidence="2 3">
    <name type="scientific">Lottia gigantea</name>
    <name type="common">Giant owl limpet</name>
    <dbReference type="NCBI Taxonomy" id="225164"/>
    <lineage>
        <taxon>Eukaryota</taxon>
        <taxon>Metazoa</taxon>
        <taxon>Spiralia</taxon>
        <taxon>Lophotrochozoa</taxon>
        <taxon>Mollusca</taxon>
        <taxon>Gastropoda</taxon>
        <taxon>Patellogastropoda</taxon>
        <taxon>Lottioidea</taxon>
        <taxon>Lottiidae</taxon>
        <taxon>Lottia</taxon>
    </lineage>
</organism>
<dbReference type="KEGG" id="lgi:LOTGIDRAFT_175940"/>
<name>V3Z9N0_LOTGI</name>
<feature type="region of interest" description="Disordered" evidence="1">
    <location>
        <begin position="309"/>
        <end position="357"/>
    </location>
</feature>
<sequence length="357" mass="41310">MDNLRQPESRRTDKRPICGRKRVISESDVNNDRSEGEIYENSNPDFLLTQKKYKIPKLDKKRAGGENLDIIQQINELLEQSNDERDHQDHEKDDDSENDFEKFLEQEYSVVDKVGNVLPAKVADIIKHMFNTKQADDRSKGIMEKYLRPGNIELYPQKINTEIWGHLKKETQCKDIDSFKLSEKLIKCSYAVMSLVELLLKSKKQDKKSDDKDSSLSSGIKTGMDALSLLDHIVQDHNQIRRDSLKVDLNLQYKKLCNPSHNTDTGSSKWLFGDELGKRVKDIKETNQVGSSVASGSRLYKSVSRFNSRSKPFLSQGNSHYKRPPQNQSQYRFSNKKYSSHQRSSYNQNKKNQSEKK</sequence>
<feature type="compositionally biased region" description="Basic and acidic residues" evidence="1">
    <location>
        <begin position="1"/>
        <end position="16"/>
    </location>
</feature>
<feature type="compositionally biased region" description="Polar residues" evidence="1">
    <location>
        <begin position="309"/>
        <end position="333"/>
    </location>
</feature>
<reference evidence="2 3" key="1">
    <citation type="journal article" date="2013" name="Nature">
        <title>Insights into bilaterian evolution from three spiralian genomes.</title>
        <authorList>
            <person name="Simakov O."/>
            <person name="Marletaz F."/>
            <person name="Cho S.J."/>
            <person name="Edsinger-Gonzales E."/>
            <person name="Havlak P."/>
            <person name="Hellsten U."/>
            <person name="Kuo D.H."/>
            <person name="Larsson T."/>
            <person name="Lv J."/>
            <person name="Arendt D."/>
            <person name="Savage R."/>
            <person name="Osoegawa K."/>
            <person name="de Jong P."/>
            <person name="Grimwood J."/>
            <person name="Chapman J.A."/>
            <person name="Shapiro H."/>
            <person name="Aerts A."/>
            <person name="Otillar R.P."/>
            <person name="Terry A.Y."/>
            <person name="Boore J.L."/>
            <person name="Grigoriev I.V."/>
            <person name="Lindberg D.R."/>
            <person name="Seaver E.C."/>
            <person name="Weisblat D.A."/>
            <person name="Putnam N.H."/>
            <person name="Rokhsar D.S."/>
        </authorList>
    </citation>
    <scope>NUCLEOTIDE SEQUENCE [LARGE SCALE GENOMIC DNA]</scope>
</reference>